<dbReference type="Pfam" id="PF23598">
    <property type="entry name" value="LRR_14"/>
    <property type="match status" value="1"/>
</dbReference>
<protein>
    <submittedName>
        <fullName evidence="11">Uncharacterized protein</fullName>
    </submittedName>
</protein>
<accession>A0AAD4JF41</accession>
<dbReference type="Gene3D" id="3.40.50.300">
    <property type="entry name" value="P-loop containing nucleotide triphosphate hydrolases"/>
    <property type="match status" value="1"/>
</dbReference>
<evidence type="ECO:0000256" key="1">
    <source>
        <dbReference type="ARBA" id="ARBA00008894"/>
    </source>
</evidence>
<dbReference type="Pfam" id="PF00931">
    <property type="entry name" value="NB-ARC"/>
    <property type="match status" value="1"/>
</dbReference>
<dbReference type="FunFam" id="3.40.50.300:FF:001091">
    <property type="entry name" value="Probable disease resistance protein At1g61300"/>
    <property type="match status" value="1"/>
</dbReference>
<evidence type="ECO:0000259" key="10">
    <source>
        <dbReference type="Pfam" id="PF23598"/>
    </source>
</evidence>
<dbReference type="GO" id="GO:0051607">
    <property type="term" value="P:defense response to virus"/>
    <property type="evidence" value="ECO:0007669"/>
    <property type="project" value="UniProtKB-ARBA"/>
</dbReference>
<dbReference type="EMBL" id="SDAM02000072">
    <property type="protein sequence ID" value="KAH6832189.1"/>
    <property type="molecule type" value="Genomic_DNA"/>
</dbReference>
<dbReference type="InterPro" id="IPR002182">
    <property type="entry name" value="NB-ARC"/>
</dbReference>
<dbReference type="CDD" id="cd14798">
    <property type="entry name" value="RX-CC_like"/>
    <property type="match status" value="1"/>
</dbReference>
<proteinExistence type="inferred from homology"/>
<comment type="similarity">
    <text evidence="1">Belongs to the disease resistance NB-LRR family.</text>
</comment>
<dbReference type="GO" id="GO:0098542">
    <property type="term" value="P:defense response to other organism"/>
    <property type="evidence" value="ECO:0007669"/>
    <property type="project" value="TreeGrafter"/>
</dbReference>
<comment type="caution">
    <text evidence="11">The sequence shown here is derived from an EMBL/GenBank/DDBJ whole genome shotgun (WGS) entry which is preliminary data.</text>
</comment>
<sequence length="954" mass="108687">MAEAVVSVVLKTIGDLVLEEGRLLFGVSDEVKALQTQLREIKCLLKDADRKQHESESVRNWMAEIRDLAYRAEDVIAAYTVQISSDGHGRRINRLLRRFSHVLNCYSLHQISSEISDIKSELARVTKNMQDYGIRSIIDGGENSAASNNQNWTRKTFPNFEIEDCFVGMEDELKQLTSLVVDDKHHRVISVWGMGGIGKTTIAKKVYNQMIQAKKFDCFAWVCITQQCQIRSVLEDVLQQLIPQNGVGVVSSLINAEQILQKREGVSSLSNTQLIEQLCDIQRAKRCLIVLDDLWETSHWDAFKHAFLVRDLKSKILVTTRKHKVADIGFSVELGLLNKDDAWELLKKKSFPHNNIPDFAFQVKLHKIGKEMIRKCGCLPLAICLLGGVLSNKNSMREWELVNENINASLFRGEGHDEKDKQIDGVLNLSYEDLPYYLKSCFLYLGTFEEDKSIYVYDLYRIWIAQGMISNENIRGKEGTLIDIAELYLGELASRCLVQVEVEDVIPTQKYRTCKLHDVVRQLCMSMGKAEDFGVQILEYQGGNFSTSLYEALSRTKTRHLAIHFKRELQLEDDELTIPCDEDTAKHLRSLEIHNDVYGENITFPPQSIVNFQKFKLLRSLVFVKFNFAGRKLPRAITFLVHLKCLRLRECDQLDKLPSSIRNLAHLDTLDLLGSWNVGIPNVLKKMFRLKHVLLPYYDKETITSYQYLRLDVGVDELESLIGFDSCVHELKSIIRMKNLRRLLASISDDESLSVVINAIARNWKKLTYCGVSIKQGCLLTSEEGLINLKRLFTCPDLHYLGISVQLGKLLADCMRDIISSKLVSLCLLKCEIEDDPMPILGKLPSLTELRLYSRSFVGEEMTCPEFCFPCLKKLELNSLPKLKEWTVEEGAMPLLSQLDIACCPCLEMVPDGFSAIFALQKLVISGMPDLGKRVLPSGDEFHKVRHVPSVIIY</sequence>
<keyword evidence="5" id="KW-0611">Plant defense</keyword>
<organism evidence="11 12">
    <name type="scientific">Perilla frutescens var. hirtella</name>
    <name type="common">Perilla citriodora</name>
    <name type="synonym">Perilla setoyensis</name>
    <dbReference type="NCBI Taxonomy" id="608512"/>
    <lineage>
        <taxon>Eukaryota</taxon>
        <taxon>Viridiplantae</taxon>
        <taxon>Streptophyta</taxon>
        <taxon>Embryophyta</taxon>
        <taxon>Tracheophyta</taxon>
        <taxon>Spermatophyta</taxon>
        <taxon>Magnoliopsida</taxon>
        <taxon>eudicotyledons</taxon>
        <taxon>Gunneridae</taxon>
        <taxon>Pentapetalae</taxon>
        <taxon>asterids</taxon>
        <taxon>lamiids</taxon>
        <taxon>Lamiales</taxon>
        <taxon>Lamiaceae</taxon>
        <taxon>Nepetoideae</taxon>
        <taxon>Elsholtzieae</taxon>
        <taxon>Perilla</taxon>
    </lineage>
</organism>
<dbReference type="InterPro" id="IPR041118">
    <property type="entry name" value="Rx_N"/>
</dbReference>
<dbReference type="Gene3D" id="1.20.5.4130">
    <property type="match status" value="1"/>
</dbReference>
<evidence type="ECO:0000256" key="2">
    <source>
        <dbReference type="ARBA" id="ARBA00022614"/>
    </source>
</evidence>
<dbReference type="Gene3D" id="3.80.10.10">
    <property type="entry name" value="Ribonuclease Inhibitor"/>
    <property type="match status" value="2"/>
</dbReference>
<dbReference type="InterPro" id="IPR055414">
    <property type="entry name" value="LRR_R13L4/SHOC2-like"/>
</dbReference>
<reference evidence="11 12" key="1">
    <citation type="journal article" date="2021" name="Nat. Commun.">
        <title>Incipient diploidization of the medicinal plant Perilla within 10,000 years.</title>
        <authorList>
            <person name="Zhang Y."/>
            <person name="Shen Q."/>
            <person name="Leng L."/>
            <person name="Zhang D."/>
            <person name="Chen S."/>
            <person name="Shi Y."/>
            <person name="Ning Z."/>
            <person name="Chen S."/>
        </authorList>
    </citation>
    <scope>NUCLEOTIDE SEQUENCE [LARGE SCALE GENOMIC DNA]</scope>
    <source>
        <strain evidence="12">cv. PC099</strain>
    </source>
</reference>
<name>A0AAD4JF41_PERFH</name>
<evidence type="ECO:0000259" key="8">
    <source>
        <dbReference type="Pfam" id="PF18052"/>
    </source>
</evidence>
<dbReference type="SMR" id="A0AAD4JF41"/>
<dbReference type="InterPro" id="IPR058922">
    <property type="entry name" value="WHD_DRP"/>
</dbReference>
<keyword evidence="12" id="KW-1185">Reference proteome</keyword>
<evidence type="ECO:0000256" key="6">
    <source>
        <dbReference type="ARBA" id="ARBA00022840"/>
    </source>
</evidence>
<dbReference type="PANTHER" id="PTHR23155:SF1185">
    <property type="entry name" value="DISEASE RESISTANCE RPP8-LIKE PROTEIN 3-RELATED"/>
    <property type="match status" value="1"/>
</dbReference>
<keyword evidence="6" id="KW-0067">ATP-binding</keyword>
<dbReference type="SUPFAM" id="SSF52058">
    <property type="entry name" value="L domain-like"/>
    <property type="match status" value="1"/>
</dbReference>
<dbReference type="Gene3D" id="1.10.10.10">
    <property type="entry name" value="Winged helix-like DNA-binding domain superfamily/Winged helix DNA-binding domain"/>
    <property type="match status" value="1"/>
</dbReference>
<dbReference type="InterPro" id="IPR044974">
    <property type="entry name" value="Disease_R_plants"/>
</dbReference>
<evidence type="ECO:0000313" key="12">
    <source>
        <dbReference type="Proteomes" id="UP001190926"/>
    </source>
</evidence>
<keyword evidence="2" id="KW-0433">Leucine-rich repeat</keyword>
<evidence type="ECO:0000259" key="7">
    <source>
        <dbReference type="Pfam" id="PF00931"/>
    </source>
</evidence>
<feature type="domain" description="Disease resistance N-terminal" evidence="8">
    <location>
        <begin position="5"/>
        <end position="86"/>
    </location>
</feature>
<evidence type="ECO:0000256" key="4">
    <source>
        <dbReference type="ARBA" id="ARBA00022741"/>
    </source>
</evidence>
<evidence type="ECO:0000313" key="11">
    <source>
        <dbReference type="EMBL" id="KAH6832189.1"/>
    </source>
</evidence>
<dbReference type="InterPro" id="IPR027417">
    <property type="entry name" value="P-loop_NTPase"/>
</dbReference>
<dbReference type="FunFam" id="1.10.10.10:FF:000322">
    <property type="entry name" value="Probable disease resistance protein At1g63360"/>
    <property type="match status" value="1"/>
</dbReference>
<dbReference type="PANTHER" id="PTHR23155">
    <property type="entry name" value="DISEASE RESISTANCE PROTEIN RP"/>
    <property type="match status" value="1"/>
</dbReference>
<dbReference type="Pfam" id="PF23559">
    <property type="entry name" value="WHD_DRP"/>
    <property type="match status" value="1"/>
</dbReference>
<keyword evidence="4" id="KW-0547">Nucleotide-binding</keyword>
<dbReference type="GO" id="GO:0043531">
    <property type="term" value="F:ADP binding"/>
    <property type="evidence" value="ECO:0007669"/>
    <property type="project" value="InterPro"/>
</dbReference>
<feature type="domain" description="Disease resistance protein winged helix" evidence="9">
    <location>
        <begin position="448"/>
        <end position="523"/>
    </location>
</feature>
<feature type="domain" description="NB-ARC" evidence="7">
    <location>
        <begin position="171"/>
        <end position="354"/>
    </location>
</feature>
<gene>
    <name evidence="11" type="ORF">C2S53_005538</name>
</gene>
<dbReference type="SUPFAM" id="SSF52540">
    <property type="entry name" value="P-loop containing nucleoside triphosphate hydrolases"/>
    <property type="match status" value="1"/>
</dbReference>
<dbReference type="Gene3D" id="1.10.8.430">
    <property type="entry name" value="Helical domain of apoptotic protease-activating factors"/>
    <property type="match status" value="1"/>
</dbReference>
<feature type="domain" description="Disease resistance R13L4/SHOC-2-like LRR" evidence="10">
    <location>
        <begin position="608"/>
        <end position="903"/>
    </location>
</feature>
<keyword evidence="3" id="KW-0677">Repeat</keyword>
<evidence type="ECO:0000256" key="3">
    <source>
        <dbReference type="ARBA" id="ARBA00022737"/>
    </source>
</evidence>
<dbReference type="Pfam" id="PF18052">
    <property type="entry name" value="Rx_N"/>
    <property type="match status" value="1"/>
</dbReference>
<evidence type="ECO:0000256" key="5">
    <source>
        <dbReference type="ARBA" id="ARBA00022821"/>
    </source>
</evidence>
<dbReference type="Proteomes" id="UP001190926">
    <property type="component" value="Unassembled WGS sequence"/>
</dbReference>
<dbReference type="AlphaFoldDB" id="A0AAD4JF41"/>
<evidence type="ECO:0000259" key="9">
    <source>
        <dbReference type="Pfam" id="PF23559"/>
    </source>
</evidence>
<dbReference type="InterPro" id="IPR042197">
    <property type="entry name" value="Apaf_helical"/>
</dbReference>
<dbReference type="InterPro" id="IPR032675">
    <property type="entry name" value="LRR_dom_sf"/>
</dbReference>
<dbReference type="PRINTS" id="PR00364">
    <property type="entry name" value="DISEASERSIST"/>
</dbReference>
<dbReference type="GO" id="GO:0005524">
    <property type="term" value="F:ATP binding"/>
    <property type="evidence" value="ECO:0007669"/>
    <property type="project" value="UniProtKB-KW"/>
</dbReference>
<dbReference type="InterPro" id="IPR036388">
    <property type="entry name" value="WH-like_DNA-bd_sf"/>
</dbReference>
<dbReference type="InterPro" id="IPR038005">
    <property type="entry name" value="RX-like_CC"/>
</dbReference>